<feature type="binding site" evidence="3">
    <location>
        <position position="55"/>
    </location>
    <ligand>
        <name>Zn(2+)</name>
        <dbReference type="ChEBI" id="CHEBI:29105"/>
    </ligand>
</feature>
<organism evidence="4 5">
    <name type="scientific">Corynebacterium tapiri</name>
    <dbReference type="NCBI Taxonomy" id="1448266"/>
    <lineage>
        <taxon>Bacteria</taxon>
        <taxon>Bacillati</taxon>
        <taxon>Actinomycetota</taxon>
        <taxon>Actinomycetes</taxon>
        <taxon>Mycobacteriales</taxon>
        <taxon>Corynebacteriaceae</taxon>
        <taxon>Corynebacterium</taxon>
    </lineage>
</organism>
<dbReference type="InterPro" id="IPR036874">
    <property type="entry name" value="Carbonic_anhydrase_sf"/>
</dbReference>
<protein>
    <submittedName>
        <fullName evidence="4">Carbonic anhydrase</fullName>
    </submittedName>
</protein>
<dbReference type="Pfam" id="PF00484">
    <property type="entry name" value="Pro_CA"/>
    <property type="match status" value="1"/>
</dbReference>
<dbReference type="CDD" id="cd03378">
    <property type="entry name" value="beta_CA_cladeC"/>
    <property type="match status" value="1"/>
</dbReference>
<dbReference type="RefSeq" id="WP_139466078.1">
    <property type="nucleotide sequence ID" value="NZ_VDHJ01000011.1"/>
</dbReference>
<gene>
    <name evidence="4" type="ORF">FHE74_08470</name>
</gene>
<comment type="caution">
    <text evidence="4">The sequence shown here is derived from an EMBL/GenBank/DDBJ whole genome shotgun (WGS) entry which is preliminary data.</text>
</comment>
<evidence type="ECO:0000313" key="4">
    <source>
        <dbReference type="EMBL" id="TNL96055.1"/>
    </source>
</evidence>
<keyword evidence="3" id="KW-0862">Zinc</keyword>
<evidence type="ECO:0000256" key="3">
    <source>
        <dbReference type="PIRSR" id="PIRSR601765-1"/>
    </source>
</evidence>
<dbReference type="OrthoDB" id="9797527at2"/>
<accession>A0A5C4U405</accession>
<dbReference type="Gene3D" id="3.40.1050.10">
    <property type="entry name" value="Carbonic anhydrase"/>
    <property type="match status" value="1"/>
</dbReference>
<keyword evidence="5" id="KW-1185">Reference proteome</keyword>
<dbReference type="EMBL" id="VDHJ01000011">
    <property type="protein sequence ID" value="TNL96055.1"/>
    <property type="molecule type" value="Genomic_DNA"/>
</dbReference>
<dbReference type="AlphaFoldDB" id="A0A5C4U405"/>
<evidence type="ECO:0000256" key="1">
    <source>
        <dbReference type="ARBA" id="ARBA00006217"/>
    </source>
</evidence>
<evidence type="ECO:0000313" key="5">
    <source>
        <dbReference type="Proteomes" id="UP000312032"/>
    </source>
</evidence>
<sequence>MTQTLPTPAQAWNRLLEGNQRFAAGESGQARTDQARRLHLREKQNPIAVVLACSDSRVPVELVFDAGLGDVFVVRTAGEILDEAVMGSVSFGVNSLNVPLVIVLGHQGCGAVGATVSALDGGTIPNDHQRALVEKVATSVLAARQEGKTSTFEYERRHAAETASQLIQRMPKLASKVAEGSVAVVAARYILESGEVEFVASHGPRLDTPEK</sequence>
<proteinExistence type="inferred from homology"/>
<evidence type="ECO:0000256" key="2">
    <source>
        <dbReference type="ARBA" id="ARBA00024993"/>
    </source>
</evidence>
<dbReference type="SUPFAM" id="SSF53056">
    <property type="entry name" value="beta-carbonic anhydrase, cab"/>
    <property type="match status" value="1"/>
</dbReference>
<dbReference type="PANTHER" id="PTHR11002">
    <property type="entry name" value="CARBONIC ANHYDRASE"/>
    <property type="match status" value="1"/>
</dbReference>
<comment type="function">
    <text evidence="2">Catalyzes the reversible hydration of carbon dioxide to form bicarbonate.</text>
</comment>
<dbReference type="InterPro" id="IPR001765">
    <property type="entry name" value="Carbonic_anhydrase"/>
</dbReference>
<feature type="binding site" evidence="3">
    <location>
        <position position="53"/>
    </location>
    <ligand>
        <name>Zn(2+)</name>
        <dbReference type="ChEBI" id="CHEBI:29105"/>
    </ligand>
</feature>
<dbReference type="GO" id="GO:0004089">
    <property type="term" value="F:carbonate dehydratase activity"/>
    <property type="evidence" value="ECO:0007669"/>
    <property type="project" value="InterPro"/>
</dbReference>
<keyword evidence="3" id="KW-0479">Metal-binding</keyword>
<dbReference type="SMART" id="SM00947">
    <property type="entry name" value="Pro_CA"/>
    <property type="match status" value="1"/>
</dbReference>
<comment type="cofactor">
    <cofactor evidence="3">
        <name>Zn(2+)</name>
        <dbReference type="ChEBI" id="CHEBI:29105"/>
    </cofactor>
    <text evidence="3">Binds 1 zinc ion per subunit.</text>
</comment>
<feature type="binding site" evidence="3">
    <location>
        <position position="109"/>
    </location>
    <ligand>
        <name>Zn(2+)</name>
        <dbReference type="ChEBI" id="CHEBI:29105"/>
    </ligand>
</feature>
<dbReference type="PANTHER" id="PTHR11002:SF79">
    <property type="entry name" value="CARBONIC ANHYDRASE 2"/>
    <property type="match status" value="1"/>
</dbReference>
<reference evidence="4 5" key="1">
    <citation type="submission" date="2019-06" db="EMBL/GenBank/DDBJ databases">
        <authorList>
            <person name="Li J."/>
        </authorList>
    </citation>
    <scope>NUCLEOTIDE SEQUENCE [LARGE SCALE GENOMIC DNA]</scope>
    <source>
        <strain evidence="4 5">LMG 28165</strain>
    </source>
</reference>
<dbReference type="Proteomes" id="UP000312032">
    <property type="component" value="Unassembled WGS sequence"/>
</dbReference>
<feature type="binding site" evidence="3">
    <location>
        <position position="106"/>
    </location>
    <ligand>
        <name>Zn(2+)</name>
        <dbReference type="ChEBI" id="CHEBI:29105"/>
    </ligand>
</feature>
<dbReference type="GO" id="GO:0008270">
    <property type="term" value="F:zinc ion binding"/>
    <property type="evidence" value="ECO:0007669"/>
    <property type="project" value="InterPro"/>
</dbReference>
<comment type="similarity">
    <text evidence="1">Belongs to the beta-class carbonic anhydrase family.</text>
</comment>
<name>A0A5C4U405_9CORY</name>